<reference evidence="1" key="1">
    <citation type="journal article" date="2020" name="Stud. Mycol.">
        <title>101 Dothideomycetes genomes: a test case for predicting lifestyles and emergence of pathogens.</title>
        <authorList>
            <person name="Haridas S."/>
            <person name="Albert R."/>
            <person name="Binder M."/>
            <person name="Bloem J."/>
            <person name="Labutti K."/>
            <person name="Salamov A."/>
            <person name="Andreopoulos B."/>
            <person name="Baker S."/>
            <person name="Barry K."/>
            <person name="Bills G."/>
            <person name="Bluhm B."/>
            <person name="Cannon C."/>
            <person name="Castanera R."/>
            <person name="Culley D."/>
            <person name="Daum C."/>
            <person name="Ezra D."/>
            <person name="Gonzalez J."/>
            <person name="Henrissat B."/>
            <person name="Kuo A."/>
            <person name="Liang C."/>
            <person name="Lipzen A."/>
            <person name="Lutzoni F."/>
            <person name="Magnuson J."/>
            <person name="Mondo S."/>
            <person name="Nolan M."/>
            <person name="Ohm R."/>
            <person name="Pangilinan J."/>
            <person name="Park H.-J."/>
            <person name="Ramirez L."/>
            <person name="Alfaro M."/>
            <person name="Sun H."/>
            <person name="Tritt A."/>
            <person name="Yoshinaga Y."/>
            <person name="Zwiers L.-H."/>
            <person name="Turgeon B."/>
            <person name="Goodwin S."/>
            <person name="Spatafora J."/>
            <person name="Crous P."/>
            <person name="Grigoriev I."/>
        </authorList>
    </citation>
    <scope>NUCLEOTIDE SEQUENCE</scope>
    <source>
        <strain evidence="1">ATCC 200398</strain>
    </source>
</reference>
<dbReference type="EMBL" id="MU003513">
    <property type="protein sequence ID" value="KAF2469031.1"/>
    <property type="molecule type" value="Genomic_DNA"/>
</dbReference>
<proteinExistence type="predicted"/>
<evidence type="ECO:0000313" key="2">
    <source>
        <dbReference type="Proteomes" id="UP000799755"/>
    </source>
</evidence>
<organism evidence="1 2">
    <name type="scientific">Lindgomyces ingoldianus</name>
    <dbReference type="NCBI Taxonomy" id="673940"/>
    <lineage>
        <taxon>Eukaryota</taxon>
        <taxon>Fungi</taxon>
        <taxon>Dikarya</taxon>
        <taxon>Ascomycota</taxon>
        <taxon>Pezizomycotina</taxon>
        <taxon>Dothideomycetes</taxon>
        <taxon>Pleosporomycetidae</taxon>
        <taxon>Pleosporales</taxon>
        <taxon>Lindgomycetaceae</taxon>
        <taxon>Lindgomyces</taxon>
    </lineage>
</organism>
<accession>A0ACB6QQ41</accession>
<protein>
    <submittedName>
        <fullName evidence="1">Uncharacterized protein</fullName>
    </submittedName>
</protein>
<evidence type="ECO:0000313" key="1">
    <source>
        <dbReference type="EMBL" id="KAF2469031.1"/>
    </source>
</evidence>
<dbReference type="Proteomes" id="UP000799755">
    <property type="component" value="Unassembled WGS sequence"/>
</dbReference>
<sequence>MLPPADGQLELDSRCWSLASASECAWPCLGHHVITRARKGSRGRDDRDRSDRHVSMYRSMVCFLCIVKATDGECDLSLALSEILFRYSSPDAVAAPREGNEKGTRRGICNSPFICFDNRLAHRYQTSNPEFIKSNPRNYAAAQLHGHRLVIIDTDQQ</sequence>
<name>A0ACB6QQ41_9PLEO</name>
<keyword evidence="2" id="KW-1185">Reference proteome</keyword>
<gene>
    <name evidence="1" type="ORF">BDR25DRAFT_356794</name>
</gene>
<comment type="caution">
    <text evidence="1">The sequence shown here is derived from an EMBL/GenBank/DDBJ whole genome shotgun (WGS) entry which is preliminary data.</text>
</comment>